<evidence type="ECO:0000313" key="1">
    <source>
        <dbReference type="EMBL" id="MFC3755934.1"/>
    </source>
</evidence>
<organism evidence="1 2">
    <name type="scientific">Chryseobacterium tructae</name>
    <dbReference type="NCBI Taxonomy" id="1037380"/>
    <lineage>
        <taxon>Bacteria</taxon>
        <taxon>Pseudomonadati</taxon>
        <taxon>Bacteroidota</taxon>
        <taxon>Flavobacteriia</taxon>
        <taxon>Flavobacteriales</taxon>
        <taxon>Weeksellaceae</taxon>
        <taxon>Chryseobacterium group</taxon>
        <taxon>Chryseobacterium</taxon>
    </lineage>
</organism>
<dbReference type="Proteomes" id="UP001595735">
    <property type="component" value="Unassembled WGS sequence"/>
</dbReference>
<sequence length="315" mass="36307">MKQQKEILSNKMKKLILILFAISLQSCNGQDKDKANTATQKKEIKSIVESSINFLDKKYQDQGFTIPDSPNPYPTYSFLSKKVGSFTVDYIGKTDNIQYFWNVDNTNGYFSKYSSPEDAAYKSDDIKKLINNKDYYIIASYLPNKYISYLGGEDGEFDLKPGAITSFYLYENNKWKLIGEAKTAKISENLLAFKTSLIQREWFRNIGNLTQNYDGSHSVSVDTEATTTGMASISYNFIIKKNNIHLSLTTYHESNLCEGKYFALEKNNQLEIYYFDNELSCISIDPKFYIKKENEKFYIKSVGGEGTYNKWILMH</sequence>
<dbReference type="RefSeq" id="WP_290296080.1">
    <property type="nucleotide sequence ID" value="NZ_JAUFQR010000001.1"/>
</dbReference>
<dbReference type="EMBL" id="JBHRYO010000002">
    <property type="protein sequence ID" value="MFC3755934.1"/>
    <property type="molecule type" value="Genomic_DNA"/>
</dbReference>
<dbReference type="PROSITE" id="PS51257">
    <property type="entry name" value="PROKAR_LIPOPROTEIN"/>
    <property type="match status" value="1"/>
</dbReference>
<accession>A0ABV7XVW0</accession>
<protein>
    <submittedName>
        <fullName evidence="1">Uncharacterized protein</fullName>
    </submittedName>
</protein>
<comment type="caution">
    <text evidence="1">The sequence shown here is derived from an EMBL/GenBank/DDBJ whole genome shotgun (WGS) entry which is preliminary data.</text>
</comment>
<name>A0ABV7XVW0_9FLAO</name>
<gene>
    <name evidence="1" type="ORF">ACFONJ_08160</name>
</gene>
<evidence type="ECO:0000313" key="2">
    <source>
        <dbReference type="Proteomes" id="UP001595735"/>
    </source>
</evidence>
<keyword evidence="2" id="KW-1185">Reference proteome</keyword>
<reference evidence="2" key="1">
    <citation type="journal article" date="2019" name="Int. J. Syst. Evol. Microbiol.">
        <title>The Global Catalogue of Microorganisms (GCM) 10K type strain sequencing project: providing services to taxonomists for standard genome sequencing and annotation.</title>
        <authorList>
            <consortium name="The Broad Institute Genomics Platform"/>
            <consortium name="The Broad Institute Genome Sequencing Center for Infectious Disease"/>
            <person name="Wu L."/>
            <person name="Ma J."/>
        </authorList>
    </citation>
    <scope>NUCLEOTIDE SEQUENCE [LARGE SCALE GENOMIC DNA]</scope>
    <source>
        <strain evidence="2">CECT 7798</strain>
    </source>
</reference>
<proteinExistence type="predicted"/>